<dbReference type="Proteomes" id="UP000325787">
    <property type="component" value="Chromosome"/>
</dbReference>
<dbReference type="AlphaFoldDB" id="A0A5Q0GU89"/>
<evidence type="ECO:0000313" key="4">
    <source>
        <dbReference type="Proteomes" id="UP000325787"/>
    </source>
</evidence>
<feature type="compositionally biased region" description="Low complexity" evidence="1">
    <location>
        <begin position="42"/>
        <end position="61"/>
    </location>
</feature>
<evidence type="ECO:0008006" key="5">
    <source>
        <dbReference type="Google" id="ProtNLM"/>
    </source>
</evidence>
<evidence type="ECO:0000256" key="1">
    <source>
        <dbReference type="SAM" id="MobiDB-lite"/>
    </source>
</evidence>
<evidence type="ECO:0000313" key="3">
    <source>
        <dbReference type="EMBL" id="QFZ17519.1"/>
    </source>
</evidence>
<sequence length="207" mass="21192">MHLRRVPALTAALAVALVFGLSACATSVTGKPLAAAGGGTGKTTSSKPPASSTKTSSPKTTEPTDEDSGAPDPKKPSGNVKITTKKKTEGYDDCALLTPEDVTAAVGAAKGGEPGCVQSTEEPYTVVLFMLSPLSYEGEPRTIEVGGNTAYEIRESGGDCTVLVMLTDDSSEVTPAFMASVTPIDEIDPCPVALKLATKGFEKIPNA</sequence>
<reference evidence="4" key="1">
    <citation type="journal article" date="2021" name="Curr. Microbiol.">
        <title>Complete genome of nocamycin-producing strain Saccharothrix syringae NRRL B-16468 reveals the biosynthetic potential for secondary metabolites.</title>
        <authorList>
            <person name="Mo X."/>
            <person name="Yang S."/>
        </authorList>
    </citation>
    <scope>NUCLEOTIDE SEQUENCE [LARGE SCALE GENOMIC DNA]</scope>
    <source>
        <strain evidence="4">ATCC 51364 / DSM 43886 / JCM 6844 / KCTC 9398 / NBRC 14523 / NRRL B-16468 / INA 2240</strain>
    </source>
</reference>
<gene>
    <name evidence="3" type="ORF">EKG83_08535</name>
</gene>
<organism evidence="3 4">
    <name type="scientific">Saccharothrix syringae</name>
    <name type="common">Nocardiopsis syringae</name>
    <dbReference type="NCBI Taxonomy" id="103733"/>
    <lineage>
        <taxon>Bacteria</taxon>
        <taxon>Bacillati</taxon>
        <taxon>Actinomycetota</taxon>
        <taxon>Actinomycetes</taxon>
        <taxon>Pseudonocardiales</taxon>
        <taxon>Pseudonocardiaceae</taxon>
        <taxon>Saccharothrix</taxon>
    </lineage>
</organism>
<accession>A0A5Q0GU89</accession>
<feature type="region of interest" description="Disordered" evidence="1">
    <location>
        <begin position="32"/>
        <end position="84"/>
    </location>
</feature>
<dbReference type="RefSeq" id="WP_153277947.1">
    <property type="nucleotide sequence ID" value="NZ_CP034550.1"/>
</dbReference>
<protein>
    <recommendedName>
        <fullName evidence="5">DUF3558 domain-containing protein</fullName>
    </recommendedName>
</protein>
<dbReference type="EMBL" id="CP034550">
    <property type="protein sequence ID" value="QFZ17519.1"/>
    <property type="molecule type" value="Genomic_DNA"/>
</dbReference>
<feature type="chain" id="PRO_5038974153" description="DUF3558 domain-containing protein" evidence="2">
    <location>
        <begin position="26"/>
        <end position="207"/>
    </location>
</feature>
<name>A0A5Q0GU89_SACSY</name>
<proteinExistence type="predicted"/>
<feature type="signal peptide" evidence="2">
    <location>
        <begin position="1"/>
        <end position="25"/>
    </location>
</feature>
<keyword evidence="4" id="KW-1185">Reference proteome</keyword>
<dbReference type="OrthoDB" id="3696889at2"/>
<dbReference type="KEGG" id="ssyi:EKG83_08535"/>
<evidence type="ECO:0000256" key="2">
    <source>
        <dbReference type="SAM" id="SignalP"/>
    </source>
</evidence>
<dbReference type="PROSITE" id="PS51257">
    <property type="entry name" value="PROKAR_LIPOPROTEIN"/>
    <property type="match status" value="1"/>
</dbReference>
<keyword evidence="2" id="KW-0732">Signal</keyword>